<dbReference type="GO" id="GO:0005634">
    <property type="term" value="C:nucleus"/>
    <property type="evidence" value="ECO:0007669"/>
    <property type="project" value="TreeGrafter"/>
</dbReference>
<feature type="domain" description="BHLH" evidence="10">
    <location>
        <begin position="105"/>
        <end position="157"/>
    </location>
</feature>
<evidence type="ECO:0000256" key="7">
    <source>
        <dbReference type="ARBA" id="ARBA00023163"/>
    </source>
</evidence>
<keyword evidence="7" id="KW-0804">Transcription</keyword>
<evidence type="ECO:0000256" key="9">
    <source>
        <dbReference type="SAM" id="MobiDB-lite"/>
    </source>
</evidence>
<keyword evidence="4" id="KW-0524">Neurogenesis</keyword>
<dbReference type="GO" id="GO:0070888">
    <property type="term" value="F:E-box binding"/>
    <property type="evidence" value="ECO:0007669"/>
    <property type="project" value="TreeGrafter"/>
</dbReference>
<dbReference type="InterPro" id="IPR022575">
    <property type="entry name" value="NeuroD_DUF"/>
</dbReference>
<dbReference type="PANTHER" id="PTHR19290:SF86">
    <property type="entry name" value="NEUROGENIC DIFFERENTIATION FACTOR 4"/>
    <property type="match status" value="1"/>
</dbReference>
<dbReference type="GO" id="GO:0043010">
    <property type="term" value="P:camera-type eye development"/>
    <property type="evidence" value="ECO:0007669"/>
    <property type="project" value="TreeGrafter"/>
</dbReference>
<feature type="compositionally biased region" description="Low complexity" evidence="9">
    <location>
        <begin position="45"/>
        <end position="57"/>
    </location>
</feature>
<evidence type="ECO:0000259" key="10">
    <source>
        <dbReference type="PROSITE" id="PS50888"/>
    </source>
</evidence>
<evidence type="ECO:0000256" key="3">
    <source>
        <dbReference type="ARBA" id="ARBA00022782"/>
    </source>
</evidence>
<evidence type="ECO:0000256" key="4">
    <source>
        <dbReference type="ARBA" id="ARBA00022902"/>
    </source>
</evidence>
<reference evidence="11" key="3">
    <citation type="submission" date="2025-09" db="UniProtKB">
        <authorList>
            <consortium name="Ensembl"/>
        </authorList>
    </citation>
    <scope>IDENTIFICATION</scope>
</reference>
<dbReference type="Pfam" id="PF12533">
    <property type="entry name" value="Neuro_bHLH"/>
    <property type="match status" value="1"/>
</dbReference>
<dbReference type="GO" id="GO:0000981">
    <property type="term" value="F:DNA-binding transcription factor activity, RNA polymerase II-specific"/>
    <property type="evidence" value="ECO:0007669"/>
    <property type="project" value="TreeGrafter"/>
</dbReference>
<dbReference type="AlphaFoldDB" id="A0A8C5EYJ2"/>
<evidence type="ECO:0000313" key="11">
    <source>
        <dbReference type="Ensembl" id="ENSGWIP00000024456.1"/>
    </source>
</evidence>
<evidence type="ECO:0000256" key="6">
    <source>
        <dbReference type="ARBA" id="ARBA00023125"/>
    </source>
</evidence>
<dbReference type="GO" id="GO:0061564">
    <property type="term" value="P:axon development"/>
    <property type="evidence" value="ECO:0007669"/>
    <property type="project" value="TreeGrafter"/>
</dbReference>
<dbReference type="GO" id="GO:0045944">
    <property type="term" value="P:positive regulation of transcription by RNA polymerase II"/>
    <property type="evidence" value="ECO:0007669"/>
    <property type="project" value="TreeGrafter"/>
</dbReference>
<reference evidence="11" key="2">
    <citation type="submission" date="2025-08" db="UniProtKB">
        <authorList>
            <consortium name="Ensembl"/>
        </authorList>
    </citation>
    <scope>IDENTIFICATION</scope>
</reference>
<organism evidence="11 12">
    <name type="scientific">Gouania willdenowi</name>
    <name type="common">Blunt-snouted clingfish</name>
    <name type="synonym">Lepadogaster willdenowi</name>
    <dbReference type="NCBI Taxonomy" id="441366"/>
    <lineage>
        <taxon>Eukaryota</taxon>
        <taxon>Metazoa</taxon>
        <taxon>Chordata</taxon>
        <taxon>Craniata</taxon>
        <taxon>Vertebrata</taxon>
        <taxon>Euteleostomi</taxon>
        <taxon>Actinopterygii</taxon>
        <taxon>Neopterygii</taxon>
        <taxon>Teleostei</taxon>
        <taxon>Neoteleostei</taxon>
        <taxon>Acanthomorphata</taxon>
        <taxon>Ovalentaria</taxon>
        <taxon>Blenniimorphae</taxon>
        <taxon>Blenniiformes</taxon>
        <taxon>Gobiesocoidei</taxon>
        <taxon>Gobiesocidae</taxon>
        <taxon>Gobiesocinae</taxon>
        <taxon>Gouania</taxon>
    </lineage>
</organism>
<feature type="compositionally biased region" description="Basic residues" evidence="9">
    <location>
        <begin position="88"/>
        <end position="97"/>
    </location>
</feature>
<reference evidence="11" key="1">
    <citation type="submission" date="2020-06" db="EMBL/GenBank/DDBJ databases">
        <authorList>
            <consortium name="Wellcome Sanger Institute Data Sharing"/>
        </authorList>
    </citation>
    <scope>NUCLEOTIDE SEQUENCE [LARGE SCALE GENOMIC DNA]</scope>
</reference>
<dbReference type="GO" id="GO:0046983">
    <property type="term" value="F:protein dimerization activity"/>
    <property type="evidence" value="ECO:0007669"/>
    <property type="project" value="InterPro"/>
</dbReference>
<dbReference type="CDD" id="cd19721">
    <property type="entry name" value="bHLH_TS_NeuroD4_ATOH3"/>
    <property type="match status" value="1"/>
</dbReference>
<comment type="subunit">
    <text evidence="1">Efficient DNA binding requires dimerization with another bHLH protein.</text>
</comment>
<protein>
    <recommendedName>
        <fullName evidence="10">BHLH domain-containing protein</fullName>
    </recommendedName>
</protein>
<evidence type="ECO:0000256" key="1">
    <source>
        <dbReference type="ARBA" id="ARBA00011571"/>
    </source>
</evidence>
<keyword evidence="6" id="KW-0238">DNA-binding</keyword>
<name>A0A8C5EYJ2_GOUWI</name>
<dbReference type="PROSITE" id="PS50888">
    <property type="entry name" value="BHLH"/>
    <property type="match status" value="1"/>
</dbReference>
<keyword evidence="5" id="KW-0805">Transcription regulation</keyword>
<keyword evidence="3" id="KW-0221">Differentiation</keyword>
<dbReference type="InterPro" id="IPR011598">
    <property type="entry name" value="bHLH_dom"/>
</dbReference>
<accession>A0A8C5EYJ2</accession>
<sequence>MKPISCCLQTAMMIKPYVGQGEGEEAVGSLRWVDEDMSSPDGNESASSHRYRAAAASQPAREMGSEDAEEDDEDGEEEREDENESKWRGPKKKRMTKARQERFRARRVKANARERSRMHGLNDALENLRSIMPCQSKTQKLSKIDTLRLARNYICALSEALEGGVSTESRAFMETLCKGLSQPTTNLVAGCLQLAPAPAGVRHGERQGARPPPTPLCGMVSYSSPGLPSPPYGTFDSAHLAVVLHVLHVPPPPLPYFNTPEFNDAVIMQRVTTIYNQLWTRGTSKTCRTGALQDQTGTLLM</sequence>
<dbReference type="Gene3D" id="4.10.280.10">
    <property type="entry name" value="Helix-loop-helix DNA-binding domain"/>
    <property type="match status" value="1"/>
</dbReference>
<keyword evidence="12" id="KW-1185">Reference proteome</keyword>
<evidence type="ECO:0000313" key="12">
    <source>
        <dbReference type="Proteomes" id="UP000694680"/>
    </source>
</evidence>
<dbReference type="SUPFAM" id="SSF47459">
    <property type="entry name" value="HLH, helix-loop-helix DNA-binding domain"/>
    <property type="match status" value="1"/>
</dbReference>
<feature type="region of interest" description="Disordered" evidence="9">
    <location>
        <begin position="29"/>
        <end position="113"/>
    </location>
</feature>
<keyword evidence="2" id="KW-0217">Developmental protein</keyword>
<dbReference type="Ensembl" id="ENSGWIT00000026759.1">
    <property type="protein sequence ID" value="ENSGWIP00000024456.1"/>
    <property type="gene ID" value="ENSGWIG00000012988.1"/>
</dbReference>
<feature type="compositionally biased region" description="Acidic residues" evidence="9">
    <location>
        <begin position="65"/>
        <end position="83"/>
    </location>
</feature>
<dbReference type="InterPro" id="IPR036638">
    <property type="entry name" value="HLH_DNA-bd_sf"/>
</dbReference>
<dbReference type="InterPro" id="IPR050359">
    <property type="entry name" value="bHLH_transcription_factors"/>
</dbReference>
<evidence type="ECO:0000256" key="2">
    <source>
        <dbReference type="ARBA" id="ARBA00022473"/>
    </source>
</evidence>
<dbReference type="FunFam" id="4.10.280.10:FF:000006">
    <property type="entry name" value="Neurogenic differentiation factor"/>
    <property type="match status" value="1"/>
</dbReference>
<dbReference type="Pfam" id="PF00010">
    <property type="entry name" value="HLH"/>
    <property type="match status" value="1"/>
</dbReference>
<keyword evidence="8" id="KW-0539">Nucleus</keyword>
<evidence type="ECO:0000256" key="8">
    <source>
        <dbReference type="ARBA" id="ARBA00023242"/>
    </source>
</evidence>
<proteinExistence type="predicted"/>
<evidence type="ECO:0000256" key="5">
    <source>
        <dbReference type="ARBA" id="ARBA00023015"/>
    </source>
</evidence>
<dbReference type="SMART" id="SM00353">
    <property type="entry name" value="HLH"/>
    <property type="match status" value="1"/>
</dbReference>
<dbReference type="Proteomes" id="UP000694680">
    <property type="component" value="Chromosome 5"/>
</dbReference>
<dbReference type="PANTHER" id="PTHR19290">
    <property type="entry name" value="BASIC HELIX-LOOP-HELIX PROTEIN NEUROGENIN-RELATED"/>
    <property type="match status" value="1"/>
</dbReference>